<feature type="signal peptide" evidence="17">
    <location>
        <begin position="1"/>
        <end position="15"/>
    </location>
</feature>
<dbReference type="GO" id="GO:0030245">
    <property type="term" value="P:cellulose catabolic process"/>
    <property type="evidence" value="ECO:0007669"/>
    <property type="project" value="UniProtKB-KW"/>
</dbReference>
<dbReference type="Pfam" id="PF03443">
    <property type="entry name" value="AA9"/>
    <property type="match status" value="1"/>
</dbReference>
<dbReference type="PROSITE" id="PS51164">
    <property type="entry name" value="CBM1_2"/>
    <property type="match status" value="1"/>
</dbReference>
<feature type="domain" description="CBM1" evidence="18">
    <location>
        <begin position="279"/>
        <end position="314"/>
    </location>
</feature>
<feature type="compositionally biased region" description="Low complexity" evidence="16">
    <location>
        <begin position="257"/>
        <end position="267"/>
    </location>
</feature>
<dbReference type="SUPFAM" id="SSF57180">
    <property type="entry name" value="Cellulose-binding domain"/>
    <property type="match status" value="1"/>
</dbReference>
<keyword evidence="4" id="KW-0479">Metal-binding</keyword>
<evidence type="ECO:0000256" key="7">
    <source>
        <dbReference type="ARBA" id="ARBA00023002"/>
    </source>
</evidence>
<dbReference type="EMBL" id="JAUEPN010000003">
    <property type="protein sequence ID" value="KAK3297507.1"/>
    <property type="molecule type" value="Genomic_DNA"/>
</dbReference>
<keyword evidence="9" id="KW-0503">Monooxygenase</keyword>
<dbReference type="GeneID" id="87834990"/>
<dbReference type="PANTHER" id="PTHR33353">
    <property type="entry name" value="PUTATIVE (AFU_ORTHOLOGUE AFUA_1G12560)-RELATED"/>
    <property type="match status" value="1"/>
</dbReference>
<keyword evidence="7" id="KW-0560">Oxidoreductase</keyword>
<feature type="region of interest" description="Disordered" evidence="16">
    <location>
        <begin position="236"/>
        <end position="280"/>
    </location>
</feature>
<dbReference type="AlphaFoldDB" id="A0AAE0HJS8"/>
<dbReference type="GO" id="GO:0046872">
    <property type="term" value="F:metal ion binding"/>
    <property type="evidence" value="ECO:0007669"/>
    <property type="project" value="UniProtKB-KW"/>
</dbReference>
<dbReference type="GO" id="GO:0030248">
    <property type="term" value="F:cellulose binding"/>
    <property type="evidence" value="ECO:0007669"/>
    <property type="project" value="InterPro"/>
</dbReference>
<comment type="catalytic activity">
    <reaction evidence="14">
        <text>[(1-&gt;4)-beta-D-glucosyl]n+m + reduced acceptor + O2 = 4-dehydro-beta-D-glucosyl-[(1-&gt;4)-beta-D-glucosyl]n-1 + [(1-&gt;4)-beta-D-glucosyl]m + acceptor + H2O.</text>
        <dbReference type="EC" id="1.14.99.56"/>
    </reaction>
</comment>
<evidence type="ECO:0000256" key="6">
    <source>
        <dbReference type="ARBA" id="ARBA00023001"/>
    </source>
</evidence>
<evidence type="ECO:0000256" key="11">
    <source>
        <dbReference type="ARBA" id="ARBA00023277"/>
    </source>
</evidence>
<keyword evidence="12" id="KW-0624">Polysaccharide degradation</keyword>
<dbReference type="EC" id="1.14.99.56" evidence="15"/>
<dbReference type="GO" id="GO:0016787">
    <property type="term" value="F:hydrolase activity"/>
    <property type="evidence" value="ECO:0007669"/>
    <property type="project" value="UniProtKB-KW"/>
</dbReference>
<reference evidence="19" key="2">
    <citation type="submission" date="2023-06" db="EMBL/GenBank/DDBJ databases">
        <authorList>
            <consortium name="Lawrence Berkeley National Laboratory"/>
            <person name="Haridas S."/>
            <person name="Hensen N."/>
            <person name="Bonometti L."/>
            <person name="Westerberg I."/>
            <person name="Brannstrom I.O."/>
            <person name="Guillou S."/>
            <person name="Cros-Aarteil S."/>
            <person name="Calhoun S."/>
            <person name="Kuo A."/>
            <person name="Mondo S."/>
            <person name="Pangilinan J."/>
            <person name="Riley R."/>
            <person name="Labutti K."/>
            <person name="Andreopoulos B."/>
            <person name="Lipzen A."/>
            <person name="Chen C."/>
            <person name="Yanf M."/>
            <person name="Daum C."/>
            <person name="Ng V."/>
            <person name="Clum A."/>
            <person name="Steindorff A."/>
            <person name="Ohm R."/>
            <person name="Martin F."/>
            <person name="Silar P."/>
            <person name="Natvig D."/>
            <person name="Lalanne C."/>
            <person name="Gautier V."/>
            <person name="Ament-Velasquez S.L."/>
            <person name="Kruys A."/>
            <person name="Hutchinson M.I."/>
            <person name="Powell A.J."/>
            <person name="Barry K."/>
            <person name="Miller A.N."/>
            <person name="Grigoriev I.V."/>
            <person name="Debuchy R."/>
            <person name="Gladieux P."/>
            <person name="Thoren M.H."/>
            <person name="Johannesson H."/>
        </authorList>
    </citation>
    <scope>NUCLEOTIDE SEQUENCE</scope>
    <source>
        <strain evidence="19">CBS 168.71</strain>
    </source>
</reference>
<evidence type="ECO:0000256" key="2">
    <source>
        <dbReference type="ARBA" id="ARBA00004613"/>
    </source>
</evidence>
<dbReference type="CDD" id="cd21175">
    <property type="entry name" value="LPMO_AA9"/>
    <property type="match status" value="1"/>
</dbReference>
<comment type="cofactor">
    <cofactor evidence="1">
        <name>Cu(2+)</name>
        <dbReference type="ChEBI" id="CHEBI:29036"/>
    </cofactor>
</comment>
<evidence type="ECO:0000256" key="9">
    <source>
        <dbReference type="ARBA" id="ARBA00023033"/>
    </source>
</evidence>
<keyword evidence="3" id="KW-0964">Secreted</keyword>
<feature type="chain" id="PRO_5041960964" description="lytic cellulose monooxygenase (C4-dehydrogenating)" evidence="17">
    <location>
        <begin position="16"/>
        <end position="315"/>
    </location>
</feature>
<dbReference type="SMART" id="SM00236">
    <property type="entry name" value="fCBD"/>
    <property type="match status" value="1"/>
</dbReference>
<dbReference type="Proteomes" id="UP001278766">
    <property type="component" value="Unassembled WGS sequence"/>
</dbReference>
<evidence type="ECO:0000256" key="15">
    <source>
        <dbReference type="ARBA" id="ARBA00047174"/>
    </source>
</evidence>
<keyword evidence="11" id="KW-0119">Carbohydrate metabolism</keyword>
<dbReference type="GO" id="GO:0005576">
    <property type="term" value="C:extracellular region"/>
    <property type="evidence" value="ECO:0007669"/>
    <property type="project" value="UniProtKB-SubCell"/>
</dbReference>
<dbReference type="InterPro" id="IPR005103">
    <property type="entry name" value="AA9_LPMO"/>
</dbReference>
<dbReference type="RefSeq" id="XP_062661021.1">
    <property type="nucleotide sequence ID" value="XM_062798042.1"/>
</dbReference>
<comment type="caution">
    <text evidence="19">The sequence shown here is derived from an EMBL/GenBank/DDBJ whole genome shotgun (WGS) entry which is preliminary data.</text>
</comment>
<organism evidence="19 20">
    <name type="scientific">Chaetomium fimeti</name>
    <dbReference type="NCBI Taxonomy" id="1854472"/>
    <lineage>
        <taxon>Eukaryota</taxon>
        <taxon>Fungi</taxon>
        <taxon>Dikarya</taxon>
        <taxon>Ascomycota</taxon>
        <taxon>Pezizomycotina</taxon>
        <taxon>Sordariomycetes</taxon>
        <taxon>Sordariomycetidae</taxon>
        <taxon>Sordariales</taxon>
        <taxon>Chaetomiaceae</taxon>
        <taxon>Chaetomium</taxon>
    </lineage>
</organism>
<dbReference type="Pfam" id="PF00734">
    <property type="entry name" value="CBM_1"/>
    <property type="match status" value="1"/>
</dbReference>
<evidence type="ECO:0000313" key="20">
    <source>
        <dbReference type="Proteomes" id="UP001278766"/>
    </source>
</evidence>
<keyword evidence="8" id="KW-0186">Copper</keyword>
<dbReference type="PANTHER" id="PTHR33353:SF13">
    <property type="entry name" value="ENDOGLUCANASE II"/>
    <property type="match status" value="1"/>
</dbReference>
<dbReference type="InterPro" id="IPR035971">
    <property type="entry name" value="CBD_sf"/>
</dbReference>
<evidence type="ECO:0000256" key="4">
    <source>
        <dbReference type="ARBA" id="ARBA00022723"/>
    </source>
</evidence>
<evidence type="ECO:0000256" key="14">
    <source>
        <dbReference type="ARBA" id="ARBA00045077"/>
    </source>
</evidence>
<feature type="compositionally biased region" description="Gly residues" evidence="16">
    <location>
        <begin position="268"/>
        <end position="279"/>
    </location>
</feature>
<dbReference type="GO" id="GO:0004497">
    <property type="term" value="F:monooxygenase activity"/>
    <property type="evidence" value="ECO:0007669"/>
    <property type="project" value="UniProtKB-KW"/>
</dbReference>
<dbReference type="Gene3D" id="2.70.50.70">
    <property type="match status" value="1"/>
</dbReference>
<evidence type="ECO:0000313" key="19">
    <source>
        <dbReference type="EMBL" id="KAK3297507.1"/>
    </source>
</evidence>
<proteinExistence type="inferred from homology"/>
<evidence type="ECO:0000256" key="5">
    <source>
        <dbReference type="ARBA" id="ARBA00022729"/>
    </source>
</evidence>
<evidence type="ECO:0000256" key="1">
    <source>
        <dbReference type="ARBA" id="ARBA00001973"/>
    </source>
</evidence>
<keyword evidence="5 17" id="KW-0732">Signal</keyword>
<name>A0AAE0HJS8_9PEZI</name>
<evidence type="ECO:0000256" key="3">
    <source>
        <dbReference type="ARBA" id="ARBA00022525"/>
    </source>
</evidence>
<evidence type="ECO:0000259" key="18">
    <source>
        <dbReference type="PROSITE" id="PS51164"/>
    </source>
</evidence>
<evidence type="ECO:0000256" key="16">
    <source>
        <dbReference type="SAM" id="MobiDB-lite"/>
    </source>
</evidence>
<protein>
    <recommendedName>
        <fullName evidence="15">lytic cellulose monooxygenase (C4-dehydrogenating)</fullName>
        <ecNumber evidence="15">1.14.99.56</ecNumber>
    </recommendedName>
</protein>
<sequence length="315" mass="32154">MKAFSLVALATAVSGHAIFQRLSVNGQDQGQLKGIRAPYSNFPIENVNHADFACNTNIQIKDNNVIKIPAGARVGAWWQHEIGGPSGPNDPDNPIAASHKGPISVYLAKVSNAASASANGQQWFKIAERGVNNGVWAVDEMISNDGWHYFDVPSCVAPGQYLMRVELLALHSASAPGGAQFYMECAQVEITGSGTNAGSNFVSFPGAYPANHPGIVVSIYGNVGSYQIPGPAPLTCSGGGGGGGSSPNPNPTPNPTPTTSAGGSQPTNGGGNTGGGSGGSVPLYAQCGGNGYTGPTACAEGSCKAQNEWYSQCTP</sequence>
<evidence type="ECO:0000256" key="13">
    <source>
        <dbReference type="ARBA" id="ARBA00044502"/>
    </source>
</evidence>
<comment type="similarity">
    <text evidence="13">Belongs to the polysaccharide monooxygenase AA9 family.</text>
</comment>
<evidence type="ECO:0000256" key="8">
    <source>
        <dbReference type="ARBA" id="ARBA00023008"/>
    </source>
</evidence>
<dbReference type="PROSITE" id="PS00562">
    <property type="entry name" value="CBM1_1"/>
    <property type="match status" value="1"/>
</dbReference>
<gene>
    <name evidence="19" type="ORF">B0H64DRAFT_125459</name>
</gene>
<evidence type="ECO:0000256" key="17">
    <source>
        <dbReference type="SAM" id="SignalP"/>
    </source>
</evidence>
<comment type="subcellular location">
    <subcellularLocation>
        <location evidence="2">Secreted</location>
    </subcellularLocation>
</comment>
<dbReference type="InterPro" id="IPR000254">
    <property type="entry name" value="CBD"/>
</dbReference>
<evidence type="ECO:0000256" key="12">
    <source>
        <dbReference type="ARBA" id="ARBA00023326"/>
    </source>
</evidence>
<evidence type="ECO:0000256" key="10">
    <source>
        <dbReference type="ARBA" id="ARBA00023157"/>
    </source>
</evidence>
<keyword evidence="10" id="KW-1015">Disulfide bond</keyword>
<keyword evidence="20" id="KW-1185">Reference proteome</keyword>
<accession>A0AAE0HJS8</accession>
<keyword evidence="6" id="KW-0136">Cellulose degradation</keyword>
<keyword evidence="19" id="KW-0378">Hydrolase</keyword>
<reference evidence="19" key="1">
    <citation type="journal article" date="2023" name="Mol. Phylogenet. Evol.">
        <title>Genome-scale phylogeny and comparative genomics of the fungal order Sordariales.</title>
        <authorList>
            <person name="Hensen N."/>
            <person name="Bonometti L."/>
            <person name="Westerberg I."/>
            <person name="Brannstrom I.O."/>
            <person name="Guillou S."/>
            <person name="Cros-Aarteil S."/>
            <person name="Calhoun S."/>
            <person name="Haridas S."/>
            <person name="Kuo A."/>
            <person name="Mondo S."/>
            <person name="Pangilinan J."/>
            <person name="Riley R."/>
            <person name="LaButti K."/>
            <person name="Andreopoulos B."/>
            <person name="Lipzen A."/>
            <person name="Chen C."/>
            <person name="Yan M."/>
            <person name="Daum C."/>
            <person name="Ng V."/>
            <person name="Clum A."/>
            <person name="Steindorff A."/>
            <person name="Ohm R.A."/>
            <person name="Martin F."/>
            <person name="Silar P."/>
            <person name="Natvig D.O."/>
            <person name="Lalanne C."/>
            <person name="Gautier V."/>
            <person name="Ament-Velasquez S.L."/>
            <person name="Kruys A."/>
            <person name="Hutchinson M.I."/>
            <person name="Powell A.J."/>
            <person name="Barry K."/>
            <person name="Miller A.N."/>
            <person name="Grigoriev I.V."/>
            <person name="Debuchy R."/>
            <person name="Gladieux P."/>
            <person name="Hiltunen Thoren M."/>
            <person name="Johannesson H."/>
        </authorList>
    </citation>
    <scope>NUCLEOTIDE SEQUENCE</scope>
    <source>
        <strain evidence="19">CBS 168.71</strain>
    </source>
</reference>
<dbReference type="InterPro" id="IPR049892">
    <property type="entry name" value="AA9"/>
</dbReference>